<protein>
    <submittedName>
        <fullName evidence="1">Uncharacterized protein</fullName>
    </submittedName>
</protein>
<keyword evidence="2" id="KW-1185">Reference proteome</keyword>
<accession>M1DK63</accession>
<evidence type="ECO:0000313" key="1">
    <source>
        <dbReference type="EnsemblPlants" id="PGSC0003DMT400090336"/>
    </source>
</evidence>
<dbReference type="Gramene" id="PGSC0003DMT400090336">
    <property type="protein sequence ID" value="PGSC0003DMT400090336"/>
    <property type="gene ID" value="PGSC0003DMG400039907"/>
</dbReference>
<proteinExistence type="predicted"/>
<reference evidence="2" key="1">
    <citation type="journal article" date="2011" name="Nature">
        <title>Genome sequence and analysis of the tuber crop potato.</title>
        <authorList>
            <consortium name="The Potato Genome Sequencing Consortium"/>
        </authorList>
    </citation>
    <scope>NUCLEOTIDE SEQUENCE [LARGE SCALE GENOMIC DNA]</scope>
    <source>
        <strain evidence="2">cv. DM1-3 516 R44</strain>
    </source>
</reference>
<reference evidence="1" key="2">
    <citation type="submission" date="2015-06" db="UniProtKB">
        <authorList>
            <consortium name="EnsemblPlants"/>
        </authorList>
    </citation>
    <scope>IDENTIFICATION</scope>
    <source>
        <strain evidence="1">DM1-3 516 R44</strain>
    </source>
</reference>
<dbReference type="Proteomes" id="UP000011115">
    <property type="component" value="Unassembled WGS sequence"/>
</dbReference>
<dbReference type="HOGENOM" id="CLU_2065629_0_0_1"/>
<dbReference type="AlphaFoldDB" id="M1DK63"/>
<evidence type="ECO:0000313" key="2">
    <source>
        <dbReference type="Proteomes" id="UP000011115"/>
    </source>
</evidence>
<organism evidence="1 2">
    <name type="scientific">Solanum tuberosum</name>
    <name type="common">Potato</name>
    <dbReference type="NCBI Taxonomy" id="4113"/>
    <lineage>
        <taxon>Eukaryota</taxon>
        <taxon>Viridiplantae</taxon>
        <taxon>Streptophyta</taxon>
        <taxon>Embryophyta</taxon>
        <taxon>Tracheophyta</taxon>
        <taxon>Spermatophyta</taxon>
        <taxon>Magnoliopsida</taxon>
        <taxon>eudicotyledons</taxon>
        <taxon>Gunneridae</taxon>
        <taxon>Pentapetalae</taxon>
        <taxon>asterids</taxon>
        <taxon>lamiids</taxon>
        <taxon>Solanales</taxon>
        <taxon>Solanaceae</taxon>
        <taxon>Solanoideae</taxon>
        <taxon>Solaneae</taxon>
        <taxon>Solanum</taxon>
    </lineage>
</organism>
<name>M1DK63_SOLTU</name>
<dbReference type="InParanoid" id="M1DK63"/>
<dbReference type="PaxDb" id="4113-PGSC0003DMT400090336"/>
<dbReference type="EnsemblPlants" id="PGSC0003DMT400090336">
    <property type="protein sequence ID" value="PGSC0003DMT400090336"/>
    <property type="gene ID" value="PGSC0003DMG400039907"/>
</dbReference>
<sequence length="119" mass="13130">MAHVVSENSSIGPQSKIRLNGPIDVELVGAHTWWFPLDKNVCFSILGRNLLGNHKMPNVRYAKMKENSPANCGVELLVLESVPKLNPIGGVGTTEIRIDGKVTSDVLRKENRVLDIKED</sequence>